<organism evidence="1 2">
    <name type="scientific">Fastidiosipila sanguinis</name>
    <dbReference type="NCBI Taxonomy" id="236753"/>
    <lineage>
        <taxon>Bacteria</taxon>
        <taxon>Bacillati</taxon>
        <taxon>Bacillota</taxon>
        <taxon>Clostridia</taxon>
        <taxon>Eubacteriales</taxon>
        <taxon>Oscillospiraceae</taxon>
        <taxon>Fastidiosipila</taxon>
    </lineage>
</organism>
<reference evidence="2" key="1">
    <citation type="submission" date="2018-02" db="EMBL/GenBank/DDBJ databases">
        <authorList>
            <person name="Holder M.E."/>
            <person name="Ajami N.J."/>
            <person name="Petrosino J.F."/>
        </authorList>
    </citation>
    <scope>NUCLEOTIDE SEQUENCE [LARGE SCALE GENOMIC DNA]</scope>
    <source>
        <strain evidence="2">CCUG 47711</strain>
    </source>
</reference>
<gene>
    <name evidence="1" type="ORF">C5Q98_00560</name>
</gene>
<evidence type="ECO:0000313" key="1">
    <source>
        <dbReference type="EMBL" id="AVM41810.1"/>
    </source>
</evidence>
<name>A0A2S0KLA5_9FIRM</name>
<evidence type="ECO:0000313" key="2">
    <source>
        <dbReference type="Proteomes" id="UP000237947"/>
    </source>
</evidence>
<dbReference type="Proteomes" id="UP000237947">
    <property type="component" value="Chromosome"/>
</dbReference>
<dbReference type="KEGG" id="fsa:C5Q98_00560"/>
<accession>A0A2S0KLA5</accession>
<dbReference type="EMBL" id="CP027226">
    <property type="protein sequence ID" value="AVM41810.1"/>
    <property type="molecule type" value="Genomic_DNA"/>
</dbReference>
<protein>
    <submittedName>
        <fullName evidence="1">Uncharacterized protein</fullName>
    </submittedName>
</protein>
<dbReference type="AlphaFoldDB" id="A0A2S0KLA5"/>
<sequence length="75" mass="8422">MSMQGSSSLRGNVIFEEQENETLKYLKILHSNPRAEQDKNLLASIATGFVNDGQYWGLLINPTTPIITMFQLIHG</sequence>
<keyword evidence="2" id="KW-1185">Reference proteome</keyword>
<proteinExistence type="predicted"/>